<dbReference type="PANTHER" id="PTHR34138:SF1">
    <property type="entry name" value="CELL SHAPE-DETERMINING PROTEIN MREC"/>
    <property type="match status" value="1"/>
</dbReference>
<dbReference type="PIRSF" id="PIRSF038471">
    <property type="entry name" value="MreC"/>
    <property type="match status" value="1"/>
</dbReference>
<dbReference type="Gene3D" id="2.40.10.340">
    <property type="entry name" value="Rod shape-determining protein MreC, domain 1"/>
    <property type="match status" value="1"/>
</dbReference>
<dbReference type="PANTHER" id="PTHR34138">
    <property type="entry name" value="CELL SHAPE-DETERMINING PROTEIN MREC"/>
    <property type="match status" value="1"/>
</dbReference>
<evidence type="ECO:0000313" key="8">
    <source>
        <dbReference type="Proteomes" id="UP000027142"/>
    </source>
</evidence>
<evidence type="ECO:0000313" key="7">
    <source>
        <dbReference type="EMBL" id="AIC95171.1"/>
    </source>
</evidence>
<dbReference type="AlphaFoldDB" id="A0A060LV88"/>
<dbReference type="InterPro" id="IPR042177">
    <property type="entry name" value="Cell/Rod_1"/>
</dbReference>
<dbReference type="KEGG" id="ble:BleG1_2604"/>
<evidence type="ECO:0000256" key="3">
    <source>
        <dbReference type="ARBA" id="ARBA00022960"/>
    </source>
</evidence>
<dbReference type="InterPro" id="IPR007221">
    <property type="entry name" value="MreC"/>
</dbReference>
<comment type="similarity">
    <text evidence="1 5">Belongs to the MreC family.</text>
</comment>
<keyword evidence="8" id="KW-1185">Reference proteome</keyword>
<evidence type="ECO:0000259" key="6">
    <source>
        <dbReference type="Pfam" id="PF04085"/>
    </source>
</evidence>
<organism evidence="7 8">
    <name type="scientific">Shouchella lehensis G1</name>
    <dbReference type="NCBI Taxonomy" id="1246626"/>
    <lineage>
        <taxon>Bacteria</taxon>
        <taxon>Bacillati</taxon>
        <taxon>Bacillota</taxon>
        <taxon>Bacilli</taxon>
        <taxon>Bacillales</taxon>
        <taxon>Bacillaceae</taxon>
        <taxon>Shouchella</taxon>
    </lineage>
</organism>
<dbReference type="NCBIfam" id="TIGR00219">
    <property type="entry name" value="mreC"/>
    <property type="match status" value="1"/>
</dbReference>
<dbReference type="Proteomes" id="UP000027142">
    <property type="component" value="Chromosome"/>
</dbReference>
<dbReference type="OrthoDB" id="9792313at2"/>
<evidence type="ECO:0000256" key="1">
    <source>
        <dbReference type="ARBA" id="ARBA00009369"/>
    </source>
</evidence>
<dbReference type="InterPro" id="IPR042175">
    <property type="entry name" value="Cell/Rod_MreC_2"/>
</dbReference>
<evidence type="ECO:0000256" key="5">
    <source>
        <dbReference type="PIRNR" id="PIRNR038471"/>
    </source>
</evidence>
<dbReference type="EMBL" id="CP003923">
    <property type="protein sequence ID" value="AIC95171.1"/>
    <property type="molecule type" value="Genomic_DNA"/>
</dbReference>
<comment type="function">
    <text evidence="5">Involved in formation and maintenance of cell shape.</text>
</comment>
<dbReference type="HOGENOM" id="CLU_042663_1_1_9"/>
<dbReference type="eggNOG" id="COG1792">
    <property type="taxonomic scope" value="Bacteria"/>
</dbReference>
<dbReference type="RefSeq" id="WP_038481614.1">
    <property type="nucleotide sequence ID" value="NZ_CP003923.1"/>
</dbReference>
<proteinExistence type="inferred from homology"/>
<gene>
    <name evidence="7" type="ORF">BleG1_2604</name>
</gene>
<dbReference type="STRING" id="1246626.BleG1_2604"/>
<dbReference type="PATRIC" id="fig|1246626.3.peg.2598"/>
<dbReference type="InterPro" id="IPR055342">
    <property type="entry name" value="MreC_beta-barrel_core"/>
</dbReference>
<sequence>MRSFFSNKKLIVLLVSIIILMALIGYTMRDDRNLSQPEQIMRDAIGWVQNLVSAPAHFVGGIYENVSEIIHVYDENRLLRTRLEEYAQLSVQKDLLDEENERLRGMLDIDETLSDYSRISAVVINRSPDAWEQYIGINRGERDEVTGDMAVIDSQGGLVGKVTDASKFTSFVQLLSDNDPTNLVSAQVLIEDEDEDPAMGFIEGYDSAEDLLIMRKVDIDVPITEGETVTTSGLGDVYPSGLLIGEVERVEVDEFGLSQNIYIHPTADFSKLDYVFVVQRHLPSMDSGEEELGDEEGEEE</sequence>
<keyword evidence="3 5" id="KW-0133">Cell shape</keyword>
<evidence type="ECO:0000256" key="2">
    <source>
        <dbReference type="ARBA" id="ARBA00013855"/>
    </source>
</evidence>
<dbReference type="Gene3D" id="2.40.10.350">
    <property type="entry name" value="Rod shape-determining protein MreC, domain 2"/>
    <property type="match status" value="1"/>
</dbReference>
<dbReference type="Pfam" id="PF04085">
    <property type="entry name" value="MreC"/>
    <property type="match status" value="1"/>
</dbReference>
<reference evidence="7 8" key="1">
    <citation type="journal article" date="2014" name="Gene">
        <title>A comparative genomic analysis of the alkalitolerant soil bacterium Bacillus lehensis G1.</title>
        <authorList>
            <person name="Noor Y.M."/>
            <person name="Samsulrizal N.H."/>
            <person name="Jema'on N.A."/>
            <person name="Low K.O."/>
            <person name="Ramli A.N."/>
            <person name="Alias N.I."/>
            <person name="Damis S.I."/>
            <person name="Fuzi S.F."/>
            <person name="Isa M.N."/>
            <person name="Murad A.M."/>
            <person name="Raih M.F."/>
            <person name="Bakar F.D."/>
            <person name="Najimudin N."/>
            <person name="Mahadi N.M."/>
            <person name="Illias R.M."/>
        </authorList>
    </citation>
    <scope>NUCLEOTIDE SEQUENCE [LARGE SCALE GENOMIC DNA]</scope>
    <source>
        <strain evidence="7 8">G1</strain>
    </source>
</reference>
<protein>
    <recommendedName>
        <fullName evidence="2 5">Cell shape-determining protein MreC</fullName>
    </recommendedName>
    <alternativeName>
        <fullName evidence="4 5">Cell shape protein MreC</fullName>
    </alternativeName>
</protein>
<name>A0A060LV88_9BACI</name>
<dbReference type="GO" id="GO:0005886">
    <property type="term" value="C:plasma membrane"/>
    <property type="evidence" value="ECO:0007669"/>
    <property type="project" value="TreeGrafter"/>
</dbReference>
<dbReference type="GO" id="GO:0008360">
    <property type="term" value="P:regulation of cell shape"/>
    <property type="evidence" value="ECO:0007669"/>
    <property type="project" value="UniProtKB-KW"/>
</dbReference>
<accession>A0A060LV88</accession>
<evidence type="ECO:0000256" key="4">
    <source>
        <dbReference type="ARBA" id="ARBA00032089"/>
    </source>
</evidence>
<feature type="domain" description="Rod shape-determining protein MreC beta-barrel core" evidence="6">
    <location>
        <begin position="123"/>
        <end position="279"/>
    </location>
</feature>